<dbReference type="EMBL" id="NHMK01000009">
    <property type="protein sequence ID" value="OWL97413.1"/>
    <property type="molecule type" value="Genomic_DNA"/>
</dbReference>
<evidence type="ECO:0000313" key="8">
    <source>
        <dbReference type="EMBL" id="OWL97413.1"/>
    </source>
</evidence>
<evidence type="ECO:0000256" key="1">
    <source>
        <dbReference type="ARBA" id="ARBA00022679"/>
    </source>
</evidence>
<keyword evidence="1 6" id="KW-0808">Transferase</keyword>
<keyword evidence="4 6" id="KW-0012">Acyltransferase</keyword>
<reference evidence="8 9" key="1">
    <citation type="submission" date="2017-05" db="EMBL/GenBank/DDBJ databases">
        <title>De novo genome assembly of Deniococcus indicus strain DR1.</title>
        <authorList>
            <person name="Chauhan D."/>
            <person name="Yennamalli R.M."/>
            <person name="Priyadarshini R."/>
        </authorList>
    </citation>
    <scope>NUCLEOTIDE SEQUENCE [LARGE SCALE GENOMIC DNA]</scope>
    <source>
        <strain evidence="8 9">DR1</strain>
    </source>
</reference>
<proteinExistence type="inferred from homology"/>
<dbReference type="AlphaFoldDB" id="A0A246BP22"/>
<evidence type="ECO:0000256" key="5">
    <source>
        <dbReference type="ARBA" id="ARBA00048117"/>
    </source>
</evidence>
<dbReference type="HAMAP" id="MF_01445">
    <property type="entry name" value="TsaD"/>
    <property type="match status" value="1"/>
</dbReference>
<keyword evidence="6" id="KW-0408">Iron</keyword>
<keyword evidence="9" id="KW-1185">Reference proteome</keyword>
<feature type="binding site" evidence="6">
    <location>
        <position position="285"/>
    </location>
    <ligand>
        <name>substrate</name>
    </ligand>
</feature>
<evidence type="ECO:0000313" key="9">
    <source>
        <dbReference type="Proteomes" id="UP000197208"/>
    </source>
</evidence>
<organism evidence="8 9">
    <name type="scientific">Deinococcus indicus</name>
    <dbReference type="NCBI Taxonomy" id="223556"/>
    <lineage>
        <taxon>Bacteria</taxon>
        <taxon>Thermotogati</taxon>
        <taxon>Deinococcota</taxon>
        <taxon>Deinococci</taxon>
        <taxon>Deinococcales</taxon>
        <taxon>Deinococcaceae</taxon>
        <taxon>Deinococcus</taxon>
    </lineage>
</organism>
<evidence type="ECO:0000256" key="6">
    <source>
        <dbReference type="HAMAP-Rule" id="MF_01445"/>
    </source>
</evidence>
<feature type="binding site" evidence="6">
    <location>
        <begin position="151"/>
        <end position="155"/>
    </location>
    <ligand>
        <name>substrate</name>
    </ligand>
</feature>
<keyword evidence="3 6" id="KW-0479">Metal-binding</keyword>
<feature type="domain" description="Gcp-like" evidence="7">
    <location>
        <begin position="43"/>
        <end position="315"/>
    </location>
</feature>
<comment type="caution">
    <text evidence="6">Lacks conserved residue(s) required for the propagation of feature annotation.</text>
</comment>
<feature type="binding site" evidence="6">
    <location>
        <position position="129"/>
    </location>
    <ligand>
        <name>Fe cation</name>
        <dbReference type="ChEBI" id="CHEBI:24875"/>
    </ligand>
</feature>
<dbReference type="NCBIfam" id="TIGR00329">
    <property type="entry name" value="gcp_kae1"/>
    <property type="match status" value="1"/>
</dbReference>
<comment type="cofactor">
    <cofactor evidence="6">
        <name>Fe(2+)</name>
        <dbReference type="ChEBI" id="CHEBI:29033"/>
    </cofactor>
    <text evidence="6">Binds 1 Fe(2+) ion per subunit.</text>
</comment>
<evidence type="ECO:0000256" key="3">
    <source>
        <dbReference type="ARBA" id="ARBA00022723"/>
    </source>
</evidence>
<comment type="similarity">
    <text evidence="6">Belongs to the KAE1 / TsaD family.</text>
</comment>
<sequence>MSVSAASAPSVPSGPVRILGIDTSCDDTGVGIVELLPDGRVNLLANRVWSQTVHARYGGVMPELASREHVERIDEVMGDALREAGLNVTDIGAVAATSGPGLVGALLVGLMYGKGLAQALNVPFHAAHHLEGHIFAAASEAELRAPFLALVVSGGHTHLFDVPRDGEYVLVGATMDDAAGEAFDKIARLAGLGYPGGPAISEAATRGNPDAVPFKEPLQGQKTFNFSFSGLKTAALLAHRAGAAPEDLAASFQQAAVKVLVKTTTRAAHAHGRGTVVVSGGVAANAALREAFGATDLNVVFPGRGLNTDNGAMIALAGAAAIRAGRPASPLDGGATAYAPLANA</sequence>
<dbReference type="EC" id="2.3.1.234" evidence="6"/>
<dbReference type="FunFam" id="3.30.420.40:FF:000012">
    <property type="entry name" value="tRNA N6-adenosine threonylcarbamoyltransferase"/>
    <property type="match status" value="1"/>
</dbReference>
<dbReference type="RefSeq" id="WP_088247236.1">
    <property type="nucleotide sequence ID" value="NZ_BNAM01000011.1"/>
</dbReference>
<accession>A0A246BP22</accession>
<dbReference type="Gene3D" id="3.30.420.40">
    <property type="match status" value="2"/>
</dbReference>
<protein>
    <recommendedName>
        <fullName evidence="6">tRNA N6-adenosine threonylcarbamoyltransferase</fullName>
        <ecNumber evidence="6">2.3.1.234</ecNumber>
    </recommendedName>
    <alternativeName>
        <fullName evidence="6">N6-L-threonylcarbamoyladenine synthase</fullName>
        <shortName evidence="6">t(6)A synthase</shortName>
    </alternativeName>
    <alternativeName>
        <fullName evidence="6">t(6)A37 threonylcarbamoyladenosine biosynthesis protein TsaD</fullName>
    </alternativeName>
    <alternativeName>
        <fullName evidence="6">tRNA threonylcarbamoyladenosine biosynthesis protein TsaD</fullName>
    </alternativeName>
</protein>
<dbReference type="GO" id="GO:0005506">
    <property type="term" value="F:iron ion binding"/>
    <property type="evidence" value="ECO:0007669"/>
    <property type="project" value="UniProtKB-UniRule"/>
</dbReference>
<dbReference type="OrthoDB" id="9806197at2"/>
<name>A0A246BP22_9DEIO</name>
<dbReference type="InterPro" id="IPR043129">
    <property type="entry name" value="ATPase_NBD"/>
</dbReference>
<dbReference type="PRINTS" id="PR00789">
    <property type="entry name" value="OSIALOPTASE"/>
</dbReference>
<comment type="function">
    <text evidence="6">Required for the formation of a threonylcarbamoyl group on adenosine at position 37 (t(6)A37) in tRNAs that read codons beginning with adenine. Is involved in the transfer of the threonylcarbamoyl moiety of threonylcarbamoyl-AMP (TC-AMP) to the N6 group of A37, together with TsaE and TsaB. TsaD likely plays a direct catalytic role in this reaction.</text>
</comment>
<dbReference type="InterPro" id="IPR022450">
    <property type="entry name" value="TsaD"/>
</dbReference>
<dbReference type="Pfam" id="PF00814">
    <property type="entry name" value="TsaD"/>
    <property type="match status" value="1"/>
</dbReference>
<dbReference type="Proteomes" id="UP000197208">
    <property type="component" value="Unassembled WGS sequence"/>
</dbReference>
<feature type="binding site" evidence="6">
    <location>
        <position position="197"/>
    </location>
    <ligand>
        <name>substrate</name>
    </ligand>
</feature>
<dbReference type="InterPro" id="IPR017861">
    <property type="entry name" value="KAE1/TsaD"/>
</dbReference>
<evidence type="ECO:0000259" key="7">
    <source>
        <dbReference type="Pfam" id="PF00814"/>
    </source>
</evidence>
<gene>
    <name evidence="6" type="primary">tsaD</name>
    <name evidence="8" type="ORF">CBQ26_03705</name>
</gene>
<feature type="binding site" evidence="6">
    <location>
        <position position="133"/>
    </location>
    <ligand>
        <name>Fe cation</name>
        <dbReference type="ChEBI" id="CHEBI:24875"/>
    </ligand>
</feature>
<dbReference type="SUPFAM" id="SSF53067">
    <property type="entry name" value="Actin-like ATPase domain"/>
    <property type="match status" value="2"/>
</dbReference>
<comment type="subcellular location">
    <subcellularLocation>
        <location evidence="6">Cytoplasm</location>
    </subcellularLocation>
</comment>
<dbReference type="NCBIfam" id="TIGR03723">
    <property type="entry name" value="T6A_TsaD_YgjD"/>
    <property type="match status" value="1"/>
</dbReference>
<dbReference type="InterPro" id="IPR000905">
    <property type="entry name" value="Gcp-like_dom"/>
</dbReference>
<dbReference type="PANTHER" id="PTHR11735:SF6">
    <property type="entry name" value="TRNA N6-ADENOSINE THREONYLCARBAMOYLTRANSFERASE, MITOCHONDRIAL"/>
    <property type="match status" value="1"/>
</dbReference>
<comment type="catalytic activity">
    <reaction evidence="5 6">
        <text>L-threonylcarbamoyladenylate + adenosine(37) in tRNA = N(6)-L-threonylcarbamoyladenosine(37) in tRNA + AMP + H(+)</text>
        <dbReference type="Rhea" id="RHEA:37059"/>
        <dbReference type="Rhea" id="RHEA-COMP:10162"/>
        <dbReference type="Rhea" id="RHEA-COMP:10163"/>
        <dbReference type="ChEBI" id="CHEBI:15378"/>
        <dbReference type="ChEBI" id="CHEBI:73682"/>
        <dbReference type="ChEBI" id="CHEBI:74411"/>
        <dbReference type="ChEBI" id="CHEBI:74418"/>
        <dbReference type="ChEBI" id="CHEBI:456215"/>
        <dbReference type="EC" id="2.3.1.234"/>
    </reaction>
</comment>
<dbReference type="GO" id="GO:0061711">
    <property type="term" value="F:tRNA N(6)-L-threonylcarbamoyladenine synthase activity"/>
    <property type="evidence" value="ECO:0007669"/>
    <property type="project" value="UniProtKB-EC"/>
</dbReference>
<feature type="binding site" evidence="6">
    <location>
        <position position="309"/>
    </location>
    <ligand>
        <name>Fe cation</name>
        <dbReference type="ChEBI" id="CHEBI:24875"/>
    </ligand>
</feature>
<dbReference type="PANTHER" id="PTHR11735">
    <property type="entry name" value="TRNA N6-ADENOSINE THREONYLCARBAMOYLTRANSFERASE"/>
    <property type="match status" value="1"/>
</dbReference>
<feature type="binding site" evidence="6">
    <location>
        <position position="184"/>
    </location>
    <ligand>
        <name>substrate</name>
    </ligand>
</feature>
<keyword evidence="6" id="KW-0963">Cytoplasm</keyword>
<comment type="caution">
    <text evidence="8">The sequence shown here is derived from an EMBL/GenBank/DDBJ whole genome shotgun (WGS) entry which is preliminary data.</text>
</comment>
<keyword evidence="2 6" id="KW-0819">tRNA processing</keyword>
<evidence type="ECO:0000256" key="2">
    <source>
        <dbReference type="ARBA" id="ARBA00022694"/>
    </source>
</evidence>
<evidence type="ECO:0000256" key="4">
    <source>
        <dbReference type="ARBA" id="ARBA00023315"/>
    </source>
</evidence>
<dbReference type="GO" id="GO:0002949">
    <property type="term" value="P:tRNA threonylcarbamoyladenosine modification"/>
    <property type="evidence" value="ECO:0007669"/>
    <property type="project" value="UniProtKB-UniRule"/>
</dbReference>
<dbReference type="GO" id="GO:0005737">
    <property type="term" value="C:cytoplasm"/>
    <property type="evidence" value="ECO:0007669"/>
    <property type="project" value="UniProtKB-SubCell"/>
</dbReference>